<keyword evidence="3" id="KW-1185">Reference proteome</keyword>
<proteinExistence type="predicted"/>
<feature type="compositionally biased region" description="Polar residues" evidence="1">
    <location>
        <begin position="1"/>
        <end position="13"/>
    </location>
</feature>
<feature type="region of interest" description="Disordered" evidence="1">
    <location>
        <begin position="1"/>
        <end position="21"/>
    </location>
</feature>
<name>A0ABR4JSU5_9EURO</name>
<sequence length="486" mass="55693">MAASDPNLSSSTPARPDGWPRITEFSPVRDRGLGIMDYERCAALHNELLTRAVRGRGLQMPSRPLTWWEARAPSEEVANILHPSLIEFLKRAWDEAVLPHWSVLFLYIGALKNPDALRDGMDMYEEEDEDGRFIKLYESSHFRGLDDEGILFDQTTLKASFVEDYNDSSTVTCREWSWMPLEVILDSYLQMIDEEKVQTISEDQAKLVKLDNPSCGVMDQWIIHYYTKTDLERATTAFKRLVEVIESRIPHKADSTPMNLPWHDTATFSNQDILPPFSFARKFLEAISNCKIRFRYIAPGIRFPTVAEFEDQPITDLATSPYSHHGQHPGDCPLRILQIDDAEQRPIAHDQRLRLRSIAAGLYIHPVVQHWPLFWSNGCRLLLPFGIGGSGWARQSNGEPFGLKWYWAGDDVTPRDTHGDLYQGGTINGITNSHLVQIDKVLNNWADRVERGDWEVDEEGVAGGIDKFREADTEAHWQKYWIPPSW</sequence>
<evidence type="ECO:0000313" key="2">
    <source>
        <dbReference type="EMBL" id="KAL2843079.1"/>
    </source>
</evidence>
<evidence type="ECO:0000313" key="3">
    <source>
        <dbReference type="Proteomes" id="UP001610444"/>
    </source>
</evidence>
<protein>
    <submittedName>
        <fullName evidence="2">Uncharacterized protein</fullName>
    </submittedName>
</protein>
<comment type="caution">
    <text evidence="2">The sequence shown here is derived from an EMBL/GenBank/DDBJ whole genome shotgun (WGS) entry which is preliminary data.</text>
</comment>
<dbReference type="Proteomes" id="UP001610444">
    <property type="component" value="Unassembled WGS sequence"/>
</dbReference>
<dbReference type="GeneID" id="98163641"/>
<evidence type="ECO:0000256" key="1">
    <source>
        <dbReference type="SAM" id="MobiDB-lite"/>
    </source>
</evidence>
<reference evidence="2 3" key="1">
    <citation type="submission" date="2024-07" db="EMBL/GenBank/DDBJ databases">
        <title>Section-level genome sequencing and comparative genomics of Aspergillus sections Usti and Cavernicolus.</title>
        <authorList>
            <consortium name="Lawrence Berkeley National Laboratory"/>
            <person name="Nybo J.L."/>
            <person name="Vesth T.C."/>
            <person name="Theobald S."/>
            <person name="Frisvad J.C."/>
            <person name="Larsen T.O."/>
            <person name="Kjaerboelling I."/>
            <person name="Rothschild-Mancinelli K."/>
            <person name="Lyhne E.K."/>
            <person name="Kogle M.E."/>
            <person name="Barry K."/>
            <person name="Clum A."/>
            <person name="Na H."/>
            <person name="Ledsgaard L."/>
            <person name="Lin J."/>
            <person name="Lipzen A."/>
            <person name="Kuo A."/>
            <person name="Riley R."/>
            <person name="Mondo S."/>
            <person name="LaButti K."/>
            <person name="Haridas S."/>
            <person name="Pangalinan J."/>
            <person name="Salamov A.A."/>
            <person name="Simmons B.A."/>
            <person name="Magnuson J.K."/>
            <person name="Chen J."/>
            <person name="Drula E."/>
            <person name="Henrissat B."/>
            <person name="Wiebenga A."/>
            <person name="Lubbers R.J."/>
            <person name="Gomes A.C."/>
            <person name="Macurrencykelacurrency M.R."/>
            <person name="Stajich J."/>
            <person name="Grigoriev I.V."/>
            <person name="Mortensen U.H."/>
            <person name="De vries R.P."/>
            <person name="Baker S.E."/>
            <person name="Andersen M.R."/>
        </authorList>
    </citation>
    <scope>NUCLEOTIDE SEQUENCE [LARGE SCALE GENOMIC DNA]</scope>
    <source>
        <strain evidence="2 3">CBS 756.74</strain>
    </source>
</reference>
<dbReference type="RefSeq" id="XP_070895446.1">
    <property type="nucleotide sequence ID" value="XM_071048477.1"/>
</dbReference>
<organism evidence="2 3">
    <name type="scientific">Aspergillus pseudodeflectus</name>
    <dbReference type="NCBI Taxonomy" id="176178"/>
    <lineage>
        <taxon>Eukaryota</taxon>
        <taxon>Fungi</taxon>
        <taxon>Dikarya</taxon>
        <taxon>Ascomycota</taxon>
        <taxon>Pezizomycotina</taxon>
        <taxon>Eurotiomycetes</taxon>
        <taxon>Eurotiomycetidae</taxon>
        <taxon>Eurotiales</taxon>
        <taxon>Aspergillaceae</taxon>
        <taxon>Aspergillus</taxon>
        <taxon>Aspergillus subgen. Nidulantes</taxon>
    </lineage>
</organism>
<dbReference type="EMBL" id="JBFXLR010000048">
    <property type="protein sequence ID" value="KAL2843079.1"/>
    <property type="molecule type" value="Genomic_DNA"/>
</dbReference>
<gene>
    <name evidence="2" type="ORF">BJX68DRAFT_278149</name>
</gene>
<accession>A0ABR4JSU5</accession>